<sequence length="150" mass="17127">MVKILKVTLVLALLFCLYLIYTHFTYEFYYTNGEKDGDIVTSPNEAYSAQVYYQNYGGAAGGVNAFVNVVFHLEGDLERTVYFSDAKGRVQLNWLDDDLLSITNFDEYGDRSIELVVEKEIYDEDGGACDTYKIKQNYVCFSRDHVKNGS</sequence>
<reference evidence="1" key="1">
    <citation type="submission" date="2016-01" db="EMBL/GenBank/DDBJ databases">
        <title>Complete genome of Planococcus kocurri type strain.</title>
        <authorList>
            <person name="See-Too W.S."/>
        </authorList>
    </citation>
    <scope>NUCLEOTIDE SEQUENCE [LARGE SCALE GENOMIC DNA]</scope>
    <source>
        <strain evidence="1">ATCC 43650</strain>
    </source>
</reference>
<name>A0ABM5WSQ1_9BACL</name>
<accession>A0ABM5WSQ1</accession>
<proteinExistence type="predicted"/>
<keyword evidence="2" id="KW-1185">Reference proteome</keyword>
<evidence type="ECO:0008006" key="3">
    <source>
        <dbReference type="Google" id="ProtNLM"/>
    </source>
</evidence>
<dbReference type="RefSeq" id="WP_058383950.1">
    <property type="nucleotide sequence ID" value="NZ_CP013661.2"/>
</dbReference>
<evidence type="ECO:0000313" key="1">
    <source>
        <dbReference type="EMBL" id="ALS77270.1"/>
    </source>
</evidence>
<organism evidence="1 2">
    <name type="scientific">Planococcus kocurii</name>
    <dbReference type="NCBI Taxonomy" id="1374"/>
    <lineage>
        <taxon>Bacteria</taxon>
        <taxon>Bacillati</taxon>
        <taxon>Bacillota</taxon>
        <taxon>Bacilli</taxon>
        <taxon>Bacillales</taxon>
        <taxon>Caryophanaceae</taxon>
        <taxon>Planococcus</taxon>
    </lineage>
</organism>
<dbReference type="Proteomes" id="UP000065533">
    <property type="component" value="Chromosome"/>
</dbReference>
<dbReference type="EMBL" id="CP013661">
    <property type="protein sequence ID" value="ALS77270.1"/>
    <property type="molecule type" value="Genomic_DNA"/>
</dbReference>
<evidence type="ECO:0000313" key="2">
    <source>
        <dbReference type="Proteomes" id="UP000065533"/>
    </source>
</evidence>
<dbReference type="InterPro" id="IPR035406">
    <property type="entry name" value="DUF5412"/>
</dbReference>
<gene>
    <name evidence="1" type="ORF">AUO94_00805</name>
</gene>
<protein>
    <recommendedName>
        <fullName evidence="3">DUF5412 domain-containing protein</fullName>
    </recommendedName>
</protein>
<dbReference type="Pfam" id="PF17428">
    <property type="entry name" value="DUF5412"/>
    <property type="match status" value="1"/>
</dbReference>